<dbReference type="Proteomes" id="UP000321938">
    <property type="component" value="Unassembled WGS sequence"/>
</dbReference>
<dbReference type="Gene3D" id="3.10.620.30">
    <property type="match status" value="1"/>
</dbReference>
<dbReference type="OrthoDB" id="98874at2"/>
<keyword evidence="5" id="KW-1185">Reference proteome</keyword>
<evidence type="ECO:0000259" key="3">
    <source>
        <dbReference type="Pfam" id="PF12969"/>
    </source>
</evidence>
<dbReference type="STRING" id="1123037.GCA_000425305_01591"/>
<dbReference type="Gene3D" id="2.60.120.1130">
    <property type="match status" value="1"/>
</dbReference>
<dbReference type="Gene3D" id="2.60.40.3140">
    <property type="match status" value="1"/>
</dbReference>
<dbReference type="EMBL" id="VOSB01000011">
    <property type="protein sequence ID" value="TXE17624.1"/>
    <property type="molecule type" value="Genomic_DNA"/>
</dbReference>
<reference evidence="4 5" key="1">
    <citation type="submission" date="2019-08" db="EMBL/GenBank/DDBJ databases">
        <title>Genome of Psychroserpens burtonensis ACAM 167.</title>
        <authorList>
            <person name="Bowman J.P."/>
        </authorList>
    </citation>
    <scope>NUCLEOTIDE SEQUENCE [LARGE SCALE GENOMIC DNA]</scope>
    <source>
        <strain evidence="4 5">ACAM 167</strain>
    </source>
</reference>
<name>A0A5C7B7L6_9FLAO</name>
<feature type="region of interest" description="Disordered" evidence="1">
    <location>
        <begin position="205"/>
        <end position="231"/>
    </location>
</feature>
<dbReference type="RefSeq" id="WP_147231587.1">
    <property type="nucleotide sequence ID" value="NZ_VOSB01000011.1"/>
</dbReference>
<protein>
    <submittedName>
        <fullName evidence="4">DUF3857 domain-containing protein</fullName>
    </submittedName>
</protein>
<evidence type="ECO:0000313" key="5">
    <source>
        <dbReference type="Proteomes" id="UP000321938"/>
    </source>
</evidence>
<evidence type="ECO:0000256" key="1">
    <source>
        <dbReference type="SAM" id="MobiDB-lite"/>
    </source>
</evidence>
<accession>A0A5C7B7L6</accession>
<dbReference type="Pfam" id="PF12969">
    <property type="entry name" value="DUF3857"/>
    <property type="match status" value="1"/>
</dbReference>
<dbReference type="AlphaFoldDB" id="A0A5C7B7L6"/>
<feature type="domain" description="DUF3857" evidence="3">
    <location>
        <begin position="64"/>
        <end position="162"/>
    </location>
</feature>
<evidence type="ECO:0000259" key="2">
    <source>
        <dbReference type="Pfam" id="PF01841"/>
    </source>
</evidence>
<dbReference type="InterPro" id="IPR002931">
    <property type="entry name" value="Transglutaminase-like"/>
</dbReference>
<proteinExistence type="predicted"/>
<sequence>MKAIIIAVVLLIVCNLQAQNFKFGKVSKEELAEKVHPKDPTANAALLFKRESVRFDYRKGDGFTQVRTIHQRIKIYNKEGFSWATKKVRLYDKMNSESEKLYKLKAYTYNLVDGKVKDDKLKSDGVFDEELNKFWKVKSFTMPNIKEGCIVEFTYEISSPFLAIDDLELQYTIPINVLEVLVKTPEYFIYNKVLNPQTTYLPKIEESSSTKSESITNTSISNGSLGSRNSDTSVSQFTINENVIKVNETDIPALKDEPFVDNLGNYQAKLKLELTAIKYPNEPYKNLSSSWDAVTKTIYKSDDFGEQLDRSGYYEDEIDALTANLESNAQKAFAIYNYVKVKVKWNGFYGYSTDAGVRKAYKEGVGNVGDINLMLVSMLRYAGIIANPVLISTKSHGIPLFPTRDGFNYVICFVEDEDIMSLLDATGDNATFNTLPIRDLNWQGRVIRENGSSTWIDLTPRKVSRDITGLNIKINSDLSAEGKVRSQKFDYIAKSYRDNYADLSTEAYIKVLEKDKGEVLISNLEVEGEDSLLEPIKITYEYTMDNALEEIGDKLYFSPLLFLNTQENPFKQDERKLPIDLMYPMSDKYMINIMLPEGYDVEYLPENQALDFANKTGEFKYLVNQNGRFLQVNVELNINASLILPENYTFFKQFFAQAMEKESEKIVLKKI</sequence>
<evidence type="ECO:0000313" key="4">
    <source>
        <dbReference type="EMBL" id="TXE17624.1"/>
    </source>
</evidence>
<dbReference type="Pfam" id="PF01841">
    <property type="entry name" value="Transglut_core"/>
    <property type="match status" value="1"/>
</dbReference>
<gene>
    <name evidence="4" type="ORF">ES692_08655</name>
</gene>
<dbReference type="InterPro" id="IPR024618">
    <property type="entry name" value="DUF3857"/>
</dbReference>
<feature type="compositionally biased region" description="Low complexity" evidence="1">
    <location>
        <begin position="209"/>
        <end position="222"/>
    </location>
</feature>
<organism evidence="4 5">
    <name type="scientific">Psychroserpens burtonensis</name>
    <dbReference type="NCBI Taxonomy" id="49278"/>
    <lineage>
        <taxon>Bacteria</taxon>
        <taxon>Pseudomonadati</taxon>
        <taxon>Bacteroidota</taxon>
        <taxon>Flavobacteriia</taxon>
        <taxon>Flavobacteriales</taxon>
        <taxon>Flavobacteriaceae</taxon>
        <taxon>Psychroserpens</taxon>
    </lineage>
</organism>
<feature type="domain" description="Transglutaminase-like" evidence="2">
    <location>
        <begin position="320"/>
        <end position="389"/>
    </location>
</feature>
<comment type="caution">
    <text evidence="4">The sequence shown here is derived from an EMBL/GenBank/DDBJ whole genome shotgun (WGS) entry which is preliminary data.</text>
</comment>